<evidence type="ECO:0000256" key="3">
    <source>
        <dbReference type="ARBA" id="ARBA00022448"/>
    </source>
</evidence>
<dbReference type="GO" id="GO:0016887">
    <property type="term" value="F:ATP hydrolysis activity"/>
    <property type="evidence" value="ECO:0007669"/>
    <property type="project" value="InterPro"/>
</dbReference>
<evidence type="ECO:0000256" key="9">
    <source>
        <dbReference type="ARBA" id="ARBA00023136"/>
    </source>
</evidence>
<dbReference type="SMART" id="SM00382">
    <property type="entry name" value="AAA"/>
    <property type="match status" value="2"/>
</dbReference>
<feature type="transmembrane region" description="Helical" evidence="10">
    <location>
        <begin position="742"/>
        <end position="763"/>
    </location>
</feature>
<evidence type="ECO:0000256" key="2">
    <source>
        <dbReference type="ARBA" id="ARBA00006012"/>
    </source>
</evidence>
<protein>
    <recommendedName>
        <fullName evidence="11">ABC transporter domain-containing protein</fullName>
    </recommendedName>
</protein>
<evidence type="ECO:0000313" key="13">
    <source>
        <dbReference type="Proteomes" id="UP000019384"/>
    </source>
</evidence>
<evidence type="ECO:0000256" key="4">
    <source>
        <dbReference type="ARBA" id="ARBA00022692"/>
    </source>
</evidence>
<dbReference type="Pfam" id="PF14510">
    <property type="entry name" value="ABC_trans_N"/>
    <property type="match status" value="1"/>
</dbReference>
<dbReference type="CDD" id="cd03232">
    <property type="entry name" value="ABCG_PDR_domain2"/>
    <property type="match status" value="1"/>
</dbReference>
<dbReference type="GO" id="GO:1990961">
    <property type="term" value="P:xenobiotic detoxification by transmembrane export across the plasma membrane"/>
    <property type="evidence" value="ECO:0007669"/>
    <property type="project" value="UniProtKB-ARBA"/>
</dbReference>
<feature type="transmembrane region" description="Helical" evidence="10">
    <location>
        <begin position="1323"/>
        <end position="1342"/>
    </location>
</feature>
<keyword evidence="7" id="KW-0067">ATP-binding</keyword>
<dbReference type="CDD" id="cd03233">
    <property type="entry name" value="ABCG_PDR_domain1"/>
    <property type="match status" value="1"/>
</dbReference>
<organism evidence="12 13">
    <name type="scientific">Kuraishia capsulata CBS 1993</name>
    <dbReference type="NCBI Taxonomy" id="1382522"/>
    <lineage>
        <taxon>Eukaryota</taxon>
        <taxon>Fungi</taxon>
        <taxon>Dikarya</taxon>
        <taxon>Ascomycota</taxon>
        <taxon>Saccharomycotina</taxon>
        <taxon>Pichiomycetes</taxon>
        <taxon>Pichiales</taxon>
        <taxon>Pichiaceae</taxon>
        <taxon>Kuraishia</taxon>
    </lineage>
</organism>
<dbReference type="InterPro" id="IPR043926">
    <property type="entry name" value="ABCG_dom"/>
</dbReference>
<dbReference type="GO" id="GO:0140359">
    <property type="term" value="F:ABC-type transporter activity"/>
    <property type="evidence" value="ECO:0007669"/>
    <property type="project" value="InterPro"/>
</dbReference>
<dbReference type="PANTHER" id="PTHR19241">
    <property type="entry name" value="ATP-BINDING CASSETTE TRANSPORTER"/>
    <property type="match status" value="1"/>
</dbReference>
<reference evidence="12" key="1">
    <citation type="submission" date="2013-12" db="EMBL/GenBank/DDBJ databases">
        <authorList>
            <person name="Genoscope - CEA"/>
        </authorList>
    </citation>
    <scope>NUCLEOTIDE SEQUENCE</scope>
    <source>
        <strain evidence="12">CBS 1993</strain>
    </source>
</reference>
<dbReference type="OrthoDB" id="245989at2759"/>
<evidence type="ECO:0000313" key="12">
    <source>
        <dbReference type="EMBL" id="CDK28026.1"/>
    </source>
</evidence>
<feature type="transmembrane region" description="Helical" evidence="10">
    <location>
        <begin position="1249"/>
        <end position="1281"/>
    </location>
</feature>
<feature type="transmembrane region" description="Helical" evidence="10">
    <location>
        <begin position="1445"/>
        <end position="1466"/>
    </location>
</feature>
<dbReference type="SUPFAM" id="SSF52540">
    <property type="entry name" value="P-loop containing nucleoside triphosphate hydrolases"/>
    <property type="match status" value="2"/>
</dbReference>
<dbReference type="PROSITE" id="PS00211">
    <property type="entry name" value="ABC_TRANSPORTER_1"/>
    <property type="match status" value="1"/>
</dbReference>
<sequence>MALEESTSNSNFKEMMDEGELEKQMSQTVDHSNTSNSDEAVLTRLASFSKQMSHKLSRSQTGTFAIDPNDFELQRVLQTFVRRADSNGIELKSLGVEMDDVTVFGVDETASYASTVGEVLTAPFRVGEIFKRISGRKADPNSGLRKVNKDINVVCAPGEMVLVLGRPGAGCSTMLKTVAGELEEYVKQEGSITYDNNPQAQVLKMCKKEIVYNPELDVHFPHLTVDQTLKFAIECRCPEFDFPGYSKKKYIEIFRDILCTVYGLTHAKNTKVGNDYVSGISGGERKRVSIAEAMAAKPAVLCFDNATRGLDASTALEFTEALRTSTNIMKMSSFVTVYQASQKIYDEFDKVVVLYLGRQVYYGKVEEAKAYFETMGYVCPERQSTAEFLTAVTDPLGRYVKPGLEGKIPHTADEFEAYWRSSAEFSALKREIADRRAVVDSEKSLKVVKAAHLQEKEKLARLNSRYTVSYLTQLKLCTIRGFQRNIGDKSYTLTTIFAGTFQAFIMGSLYWNIPQSTEGAFSRSGTVFFALLFFALISISEVSVSFEKRPILTKQKGYSFYHPSAEVIAYVFNDMPIKFLSSVLFGVILYFLAGLKPDAGAFFTFLLFLNLASLAESNLFQTVASLSPNAPAANAISGILLLATAVYTSYMVQRPSMHPWFKWISYINPLLYCFEALITTEFHGREMECSSLAPSGPGYLNVPEGTQACAFAGSVAGQSWVSGDAYLRVSFQYEFSHVWRNFGIVLGFIVFFIAVNCFAVELLKQSKGTGDHLMFLRSKTRGDIHDVVAATKESKHVLVADVETQGLSQGSVADELERYSRVSGDKEAKETANHLGSQEVFMWQNLNYTIPDRGSTRQLLRDIQGFCKPGTLTALMGESGAGKTTLLNVLSRRVDMGVITGDMLVDGKPIDQSFERRTGYVQQQDLHISQLTVRESLQFAARLRRPVSVPEHEKMEYVEKILQILEMEPYADAIVGSPGNGLNVEQRKKLSVGVELVAKPSLLLFLDEPTSGLDSQSAWAIIQVVRGLANAGQAILCTIHQPSATLMEEFDRLLLLRKGGETVYFGDIGENSRIMLDYFESRGARLCEPHENPAEYILDVIGAGATANSVDDWHEKWITSPEFANVTKEIEDLIRETAKKPVNFTEESLKDTFATPYIHQLKTVLWRTNIQFWRDTDYFVGKISLVIIAGLFVGFTFWDIKHSIVGMQNTLFASFLCLILSSPLTAQIQDKAIESKEVYEVRESKSNTFHWSVLLFSELLVEIPYSIIASTLFYICFYFPLKTVSTAPEAAGFFWFTYCVFFQLYYITLALCIVYFAPDLPSAGLLFGLFFSFILSFCNVVQPSSLAPGFWKFMFDLSPFTYFVQNFLGVVLHEREVHCKPSELAYFNPPDGETCQEWAADFLRTVPGYLINGNETQDCGYCQYSVGDDYLQKLGVRYSNRWRNVGFFCCYIFFNLFAMYIMYWYFRVQKTSLIEWIRNKTDQRKARQTSRE</sequence>
<dbReference type="RefSeq" id="XP_022460018.1">
    <property type="nucleotide sequence ID" value="XM_022600699.1"/>
</dbReference>
<evidence type="ECO:0000256" key="6">
    <source>
        <dbReference type="ARBA" id="ARBA00022741"/>
    </source>
</evidence>
<keyword evidence="9 10" id="KW-0472">Membrane</keyword>
<keyword evidence="3" id="KW-0813">Transport</keyword>
<name>W6MN65_9ASCO</name>
<feature type="domain" description="ABC transporter" evidence="11">
    <location>
        <begin position="124"/>
        <end position="381"/>
    </location>
</feature>
<dbReference type="Pfam" id="PF19055">
    <property type="entry name" value="ABC2_membrane_7"/>
    <property type="match status" value="1"/>
</dbReference>
<comment type="subcellular location">
    <subcellularLocation>
        <location evidence="1">Membrane</location>
        <topology evidence="1">Multi-pass membrane protein</topology>
    </subcellularLocation>
</comment>
<evidence type="ECO:0000256" key="10">
    <source>
        <dbReference type="SAM" id="Phobius"/>
    </source>
</evidence>
<dbReference type="InterPro" id="IPR029481">
    <property type="entry name" value="ABC_trans_N"/>
</dbReference>
<proteinExistence type="inferred from homology"/>
<feature type="transmembrane region" description="Helical" evidence="10">
    <location>
        <begin position="490"/>
        <end position="513"/>
    </location>
</feature>
<keyword evidence="5" id="KW-0677">Repeat</keyword>
<evidence type="ECO:0000256" key="1">
    <source>
        <dbReference type="ARBA" id="ARBA00004141"/>
    </source>
</evidence>
<dbReference type="FunFam" id="3.40.50.300:FF:000054">
    <property type="entry name" value="ABC multidrug transporter atrF"/>
    <property type="match status" value="1"/>
</dbReference>
<feature type="transmembrane region" description="Helical" evidence="10">
    <location>
        <begin position="525"/>
        <end position="546"/>
    </location>
</feature>
<dbReference type="InterPro" id="IPR017871">
    <property type="entry name" value="ABC_transporter-like_CS"/>
</dbReference>
<dbReference type="InterPro" id="IPR034001">
    <property type="entry name" value="ABCG_PDR_1"/>
</dbReference>
<dbReference type="InterPro" id="IPR003439">
    <property type="entry name" value="ABC_transporter-like_ATP-bd"/>
</dbReference>
<keyword evidence="6" id="KW-0547">Nucleotide-binding</keyword>
<feature type="domain" description="ABC transporter" evidence="11">
    <location>
        <begin position="841"/>
        <end position="1084"/>
    </location>
</feature>
<dbReference type="InterPro" id="IPR034003">
    <property type="entry name" value="ABCG_PDR_2"/>
</dbReference>
<dbReference type="GO" id="GO:0005524">
    <property type="term" value="F:ATP binding"/>
    <property type="evidence" value="ECO:0007669"/>
    <property type="project" value="UniProtKB-KW"/>
</dbReference>
<dbReference type="EMBL" id="HG793129">
    <property type="protein sequence ID" value="CDK28026.1"/>
    <property type="molecule type" value="Genomic_DNA"/>
</dbReference>
<accession>W6MN65</accession>
<dbReference type="InterPro" id="IPR010929">
    <property type="entry name" value="PDR_CDR_ABC"/>
</dbReference>
<comment type="similarity">
    <text evidence="2">Belongs to the ABC transporter superfamily. ABCG family. PDR (TC 3.A.1.205) subfamily.</text>
</comment>
<dbReference type="PROSITE" id="PS50893">
    <property type="entry name" value="ABC_TRANSPORTER_2"/>
    <property type="match status" value="2"/>
</dbReference>
<feature type="transmembrane region" description="Helical" evidence="10">
    <location>
        <begin position="1293"/>
        <end position="1316"/>
    </location>
</feature>
<evidence type="ECO:0000256" key="8">
    <source>
        <dbReference type="ARBA" id="ARBA00022989"/>
    </source>
</evidence>
<dbReference type="Gene3D" id="3.40.50.300">
    <property type="entry name" value="P-loop containing nucleotide triphosphate hydrolases"/>
    <property type="match status" value="2"/>
</dbReference>
<keyword evidence="4 10" id="KW-0812">Transmembrane</keyword>
<gene>
    <name evidence="12" type="ORF">KUCA_T00004006001</name>
</gene>
<dbReference type="STRING" id="1382522.W6MN65"/>
<feature type="transmembrane region" description="Helical" evidence="10">
    <location>
        <begin position="632"/>
        <end position="652"/>
    </location>
</feature>
<dbReference type="Pfam" id="PF01061">
    <property type="entry name" value="ABC2_membrane"/>
    <property type="match status" value="2"/>
</dbReference>
<dbReference type="InterPro" id="IPR003593">
    <property type="entry name" value="AAA+_ATPase"/>
</dbReference>
<keyword evidence="13" id="KW-1185">Reference proteome</keyword>
<dbReference type="GO" id="GO:0016020">
    <property type="term" value="C:membrane"/>
    <property type="evidence" value="ECO:0007669"/>
    <property type="project" value="UniProtKB-SubCell"/>
</dbReference>
<dbReference type="HOGENOM" id="CLU_000604_35_0_1"/>
<keyword evidence="8 10" id="KW-1133">Transmembrane helix</keyword>
<evidence type="ECO:0000259" key="11">
    <source>
        <dbReference type="PROSITE" id="PS50893"/>
    </source>
</evidence>
<evidence type="ECO:0000256" key="7">
    <source>
        <dbReference type="ARBA" id="ARBA00022840"/>
    </source>
</evidence>
<dbReference type="Pfam" id="PF00005">
    <property type="entry name" value="ABC_tran"/>
    <property type="match status" value="2"/>
</dbReference>
<dbReference type="Proteomes" id="UP000019384">
    <property type="component" value="Unassembled WGS sequence"/>
</dbReference>
<dbReference type="InterPro" id="IPR013525">
    <property type="entry name" value="ABC2_TM"/>
</dbReference>
<evidence type="ECO:0000256" key="5">
    <source>
        <dbReference type="ARBA" id="ARBA00022737"/>
    </source>
</evidence>
<reference evidence="12" key="2">
    <citation type="submission" date="2014-02" db="EMBL/GenBank/DDBJ databases">
        <title>Complete DNA sequence of /Kuraishia capsulata/ illustrates novel genomic features among budding yeasts (/Saccharomycotina/).</title>
        <authorList>
            <person name="Morales L."/>
            <person name="Noel B."/>
            <person name="Porcel B."/>
            <person name="Marcet-Houben M."/>
            <person name="Hullo M-F."/>
            <person name="Sacerdot C."/>
            <person name="Tekaia F."/>
            <person name="Leh-Louis V."/>
            <person name="Despons L."/>
            <person name="Khanna V."/>
            <person name="Aury J-M."/>
            <person name="Barbe V."/>
            <person name="Couloux A."/>
            <person name="Labadie K."/>
            <person name="Pelletier E."/>
            <person name="Souciet J-L."/>
            <person name="Boekhout T."/>
            <person name="Gabaldon T."/>
            <person name="Wincker P."/>
            <person name="Dujon B."/>
        </authorList>
    </citation>
    <scope>NUCLEOTIDE SEQUENCE</scope>
    <source>
        <strain evidence="12">CBS 1993</strain>
    </source>
</reference>
<feature type="transmembrane region" description="Helical" evidence="10">
    <location>
        <begin position="1179"/>
        <end position="1198"/>
    </location>
</feature>
<dbReference type="Pfam" id="PF06422">
    <property type="entry name" value="PDR_CDR"/>
    <property type="match status" value="2"/>
</dbReference>
<dbReference type="GeneID" id="34521406"/>
<dbReference type="InterPro" id="IPR027417">
    <property type="entry name" value="P-loop_NTPase"/>
</dbReference>